<gene>
    <name evidence="3" type="ORF">SMD11_3097</name>
</gene>
<keyword evidence="2" id="KW-0812">Transmembrane</keyword>
<dbReference type="KEGG" id="salj:SMD11_3097"/>
<evidence type="ECO:0000313" key="3">
    <source>
        <dbReference type="EMBL" id="ARZ68741.1"/>
    </source>
</evidence>
<evidence type="ECO:0000256" key="2">
    <source>
        <dbReference type="SAM" id="Phobius"/>
    </source>
</evidence>
<feature type="region of interest" description="Disordered" evidence="1">
    <location>
        <begin position="138"/>
        <end position="172"/>
    </location>
</feature>
<sequence>MRSTLRAALSRARRGGSLLKGAGQKLSGAAGSVLRSPAVSSVRERIRTARRAAAKRGRAAVPFVLRAVGAGIAAGAAGLAAAVCALPLAAVAAATGGVLRRLGLVRRGRVWGSRLATWPRAVAGRVWRRLMGRARRKYDDATGRRDVQTDFEEPTRRPTQPSKGGSLMTTTNSPSRFALATEAIRTAYASYEPPNMISVVAEYKGLPEGLAHAAEPLRRLALNTAGSYPADQRLADQITLVYLLMHQAVEKAQEILPLMLRLHEHDLLRYTAPRTNEQMWNIGEVRPGGDHVLGPSLFQRACEEASAAYAQYFPEKMMQVGVEYAGVPAGLENVAAAVGHLSAKSAEVYPVEQPIAEAVREVHVLLVRAAAAAEELFPMFRRLHAKDIQRHENPRNGPQGESLWDV</sequence>
<name>A0A1Z2L3F1_9ACTN</name>
<dbReference type="OrthoDB" id="4048184at2"/>
<feature type="transmembrane region" description="Helical" evidence="2">
    <location>
        <begin position="72"/>
        <end position="99"/>
    </location>
</feature>
<proteinExistence type="predicted"/>
<reference evidence="3 4" key="1">
    <citation type="submission" date="2017-06" db="EMBL/GenBank/DDBJ databases">
        <title>Streptomyces albireticuli Genome sequencing and assembly.</title>
        <authorList>
            <person name="Wang Y."/>
            <person name="Du B."/>
            <person name="Ding Y."/>
            <person name="Liu H."/>
            <person name="Hou Q."/>
            <person name="Liu K."/>
            <person name="Yao L."/>
            <person name="Wang C."/>
        </authorList>
    </citation>
    <scope>NUCLEOTIDE SEQUENCE [LARGE SCALE GENOMIC DNA]</scope>
    <source>
        <strain evidence="3 4">MDJK11</strain>
    </source>
</reference>
<dbReference type="RefSeq" id="WP_087926982.1">
    <property type="nucleotide sequence ID" value="NZ_CP021744.1"/>
</dbReference>
<evidence type="ECO:0000256" key="1">
    <source>
        <dbReference type="SAM" id="MobiDB-lite"/>
    </source>
</evidence>
<accession>A0A1Z2L3F1</accession>
<keyword evidence="2" id="KW-0472">Membrane</keyword>
<keyword evidence="2" id="KW-1133">Transmembrane helix</keyword>
<feature type="compositionally biased region" description="Polar residues" evidence="1">
    <location>
        <begin position="157"/>
        <end position="172"/>
    </location>
</feature>
<dbReference type="AlphaFoldDB" id="A0A1Z2L3F1"/>
<organism evidence="3 4">
    <name type="scientific">Streptomyces albireticuli</name>
    <dbReference type="NCBI Taxonomy" id="1940"/>
    <lineage>
        <taxon>Bacteria</taxon>
        <taxon>Bacillati</taxon>
        <taxon>Actinomycetota</taxon>
        <taxon>Actinomycetes</taxon>
        <taxon>Kitasatosporales</taxon>
        <taxon>Streptomycetaceae</taxon>
        <taxon>Streptomyces</taxon>
    </lineage>
</organism>
<evidence type="ECO:0000313" key="4">
    <source>
        <dbReference type="Proteomes" id="UP000195755"/>
    </source>
</evidence>
<feature type="compositionally biased region" description="Basic and acidic residues" evidence="1">
    <location>
        <begin position="138"/>
        <end position="156"/>
    </location>
</feature>
<dbReference type="Proteomes" id="UP000195755">
    <property type="component" value="Chromosome"/>
</dbReference>
<dbReference type="EMBL" id="CP021744">
    <property type="protein sequence ID" value="ARZ68741.1"/>
    <property type="molecule type" value="Genomic_DNA"/>
</dbReference>
<protein>
    <submittedName>
        <fullName evidence="3">Uncharacterized protein</fullName>
    </submittedName>
</protein>